<feature type="region of interest" description="Disordered" evidence="6">
    <location>
        <begin position="323"/>
        <end position="346"/>
    </location>
</feature>
<feature type="transmembrane region" description="Helical" evidence="7">
    <location>
        <begin position="120"/>
        <end position="147"/>
    </location>
</feature>
<sequence>MFSNVHVSADAIRTFSIVFLIFAGSTVAARIFIRYRNQRLWWDDLWAVLSFLLTIVMAIGLCWTELNPASSPKDRRLQIAEIWILILTYSFGSWFGRISLLLSIIRLIPPIFTLRRISEYAFIAFCVMCMGLVIPKTYICASDVWWYKSAYPVCDFGGRPIIPTMELVTAVVGDLTLVVIPIRLFSHIALPKEKRRMLILIFGANLITTIFSTFHAMFFICETWGLLAFFNEAEPGSTLIMANLAVLAPYAYRTIRREGDFDSKPCTHYRSFQEDGGVRIRRISDLVPSDVPAPLVTTGPNSILQYPAACHIIEASYVSDPSLRTLSRSGSEEERKGDSVETQSSLPTLPSLEYFLEISEETKSPSGVAIV</sequence>
<proteinExistence type="inferred from homology"/>
<feature type="transmembrane region" description="Helical" evidence="7">
    <location>
        <begin position="45"/>
        <end position="63"/>
    </location>
</feature>
<feature type="transmembrane region" description="Helical" evidence="7">
    <location>
        <begin position="197"/>
        <end position="218"/>
    </location>
</feature>
<evidence type="ECO:0000313" key="9">
    <source>
        <dbReference type="EMBL" id="KAF5371899.1"/>
    </source>
</evidence>
<evidence type="ECO:0000256" key="4">
    <source>
        <dbReference type="ARBA" id="ARBA00023136"/>
    </source>
</evidence>
<feature type="transmembrane region" description="Helical" evidence="7">
    <location>
        <begin position="167"/>
        <end position="185"/>
    </location>
</feature>
<evidence type="ECO:0000256" key="1">
    <source>
        <dbReference type="ARBA" id="ARBA00004141"/>
    </source>
</evidence>
<comment type="subcellular location">
    <subcellularLocation>
        <location evidence="1">Membrane</location>
        <topology evidence="1">Multi-pass membrane protein</topology>
    </subcellularLocation>
</comment>
<gene>
    <name evidence="9" type="ORF">D9757_010600</name>
</gene>
<evidence type="ECO:0000256" key="6">
    <source>
        <dbReference type="SAM" id="MobiDB-lite"/>
    </source>
</evidence>
<protein>
    <recommendedName>
        <fullName evidence="8">Rhodopsin domain-containing protein</fullName>
    </recommendedName>
</protein>
<evidence type="ECO:0000256" key="5">
    <source>
        <dbReference type="ARBA" id="ARBA00038359"/>
    </source>
</evidence>
<accession>A0A8H5GVC2</accession>
<feature type="transmembrane region" description="Helical" evidence="7">
    <location>
        <begin position="12"/>
        <end position="33"/>
    </location>
</feature>
<keyword evidence="10" id="KW-1185">Reference proteome</keyword>
<name>A0A8H5GVC2_9AGAR</name>
<evidence type="ECO:0000256" key="7">
    <source>
        <dbReference type="SAM" id="Phobius"/>
    </source>
</evidence>
<dbReference type="PANTHER" id="PTHR33048">
    <property type="entry name" value="PTH11-LIKE INTEGRAL MEMBRANE PROTEIN (AFU_ORTHOLOGUE AFUA_5G11245)"/>
    <property type="match status" value="1"/>
</dbReference>
<dbReference type="Pfam" id="PF20684">
    <property type="entry name" value="Fung_rhodopsin"/>
    <property type="match status" value="1"/>
</dbReference>
<evidence type="ECO:0000256" key="2">
    <source>
        <dbReference type="ARBA" id="ARBA00022692"/>
    </source>
</evidence>
<dbReference type="InterPro" id="IPR052337">
    <property type="entry name" value="SAT4-like"/>
</dbReference>
<dbReference type="InterPro" id="IPR049326">
    <property type="entry name" value="Rhodopsin_dom_fungi"/>
</dbReference>
<evidence type="ECO:0000313" key="10">
    <source>
        <dbReference type="Proteomes" id="UP000518752"/>
    </source>
</evidence>
<feature type="compositionally biased region" description="Basic and acidic residues" evidence="6">
    <location>
        <begin position="330"/>
        <end position="339"/>
    </location>
</feature>
<organism evidence="9 10">
    <name type="scientific">Collybiopsis confluens</name>
    <dbReference type="NCBI Taxonomy" id="2823264"/>
    <lineage>
        <taxon>Eukaryota</taxon>
        <taxon>Fungi</taxon>
        <taxon>Dikarya</taxon>
        <taxon>Basidiomycota</taxon>
        <taxon>Agaricomycotina</taxon>
        <taxon>Agaricomycetes</taxon>
        <taxon>Agaricomycetidae</taxon>
        <taxon>Agaricales</taxon>
        <taxon>Marasmiineae</taxon>
        <taxon>Omphalotaceae</taxon>
        <taxon>Collybiopsis</taxon>
    </lineage>
</organism>
<comment type="similarity">
    <text evidence="5">Belongs to the SAT4 family.</text>
</comment>
<feature type="transmembrane region" description="Helical" evidence="7">
    <location>
        <begin position="83"/>
        <end position="108"/>
    </location>
</feature>
<dbReference type="OrthoDB" id="444631at2759"/>
<dbReference type="AlphaFoldDB" id="A0A8H5GVC2"/>
<evidence type="ECO:0000256" key="3">
    <source>
        <dbReference type="ARBA" id="ARBA00022989"/>
    </source>
</evidence>
<keyword evidence="4 7" id="KW-0472">Membrane</keyword>
<evidence type="ECO:0000259" key="8">
    <source>
        <dbReference type="Pfam" id="PF20684"/>
    </source>
</evidence>
<dbReference type="EMBL" id="JAACJN010000114">
    <property type="protein sequence ID" value="KAF5371899.1"/>
    <property type="molecule type" value="Genomic_DNA"/>
</dbReference>
<reference evidence="9 10" key="1">
    <citation type="journal article" date="2020" name="ISME J.">
        <title>Uncovering the hidden diversity of litter-decomposition mechanisms in mushroom-forming fungi.</title>
        <authorList>
            <person name="Floudas D."/>
            <person name="Bentzer J."/>
            <person name="Ahren D."/>
            <person name="Johansson T."/>
            <person name="Persson P."/>
            <person name="Tunlid A."/>
        </authorList>
    </citation>
    <scope>NUCLEOTIDE SEQUENCE [LARGE SCALE GENOMIC DNA]</scope>
    <source>
        <strain evidence="9 10">CBS 406.79</strain>
    </source>
</reference>
<dbReference type="PANTHER" id="PTHR33048:SF47">
    <property type="entry name" value="INTEGRAL MEMBRANE PROTEIN-RELATED"/>
    <property type="match status" value="1"/>
</dbReference>
<keyword evidence="2 7" id="KW-0812">Transmembrane</keyword>
<keyword evidence="3 7" id="KW-1133">Transmembrane helix</keyword>
<dbReference type="GO" id="GO:0016020">
    <property type="term" value="C:membrane"/>
    <property type="evidence" value="ECO:0007669"/>
    <property type="project" value="UniProtKB-SubCell"/>
</dbReference>
<feature type="domain" description="Rhodopsin" evidence="8">
    <location>
        <begin position="29"/>
        <end position="216"/>
    </location>
</feature>
<comment type="caution">
    <text evidence="9">The sequence shown here is derived from an EMBL/GenBank/DDBJ whole genome shotgun (WGS) entry which is preliminary data.</text>
</comment>
<dbReference type="Proteomes" id="UP000518752">
    <property type="component" value="Unassembled WGS sequence"/>
</dbReference>